<evidence type="ECO:0000256" key="5">
    <source>
        <dbReference type="HAMAP-Rule" id="MF_01080"/>
    </source>
</evidence>
<dbReference type="SUPFAM" id="SSF55120">
    <property type="entry name" value="Pseudouridine synthase"/>
    <property type="match status" value="1"/>
</dbReference>
<evidence type="ECO:0000256" key="1">
    <source>
        <dbReference type="ARBA" id="ARBA00000385"/>
    </source>
</evidence>
<organism evidence="9 11">
    <name type="scientific">Xanthobacter flavus</name>
    <dbReference type="NCBI Taxonomy" id="281"/>
    <lineage>
        <taxon>Bacteria</taxon>
        <taxon>Pseudomonadati</taxon>
        <taxon>Pseudomonadota</taxon>
        <taxon>Alphaproteobacteria</taxon>
        <taxon>Hyphomicrobiales</taxon>
        <taxon>Xanthobacteraceae</taxon>
        <taxon>Xanthobacter</taxon>
    </lineage>
</organism>
<feature type="active site" description="Nucleophile" evidence="5">
    <location>
        <position position="95"/>
    </location>
</feature>
<reference evidence="10 12" key="2">
    <citation type="submission" date="2023-07" db="EMBL/GenBank/DDBJ databases">
        <title>Genomic Encyclopedia of Type Strains, Phase IV (KMG-IV): sequencing the most valuable type-strain genomes for metagenomic binning, comparative biology and taxonomic classification.</title>
        <authorList>
            <person name="Goeker M."/>
        </authorList>
    </citation>
    <scope>NUCLEOTIDE SEQUENCE [LARGE SCALE GENOMIC DNA]</scope>
    <source>
        <strain evidence="10 12">DSM 338</strain>
    </source>
</reference>
<evidence type="ECO:0000256" key="2">
    <source>
        <dbReference type="ARBA" id="ARBA00005642"/>
    </source>
</evidence>
<evidence type="ECO:0000313" key="12">
    <source>
        <dbReference type="Proteomes" id="UP001245370"/>
    </source>
</evidence>
<feature type="compositionally biased region" description="Basic and acidic residues" evidence="6">
    <location>
        <begin position="42"/>
        <end position="59"/>
    </location>
</feature>
<dbReference type="RefSeq" id="WP_281805308.1">
    <property type="nucleotide sequence ID" value="NZ_BSDO01000001.1"/>
</dbReference>
<reference evidence="9" key="1">
    <citation type="submission" date="2022-12" db="EMBL/GenBank/DDBJ databases">
        <title>Reference genome sequencing for broad-spectrum identification of bacterial and archaeal isolates by mass spectrometry.</title>
        <authorList>
            <person name="Sekiguchi Y."/>
            <person name="Tourlousse D.M."/>
        </authorList>
    </citation>
    <scope>NUCLEOTIDE SEQUENCE</scope>
    <source>
        <strain evidence="9">301</strain>
    </source>
</reference>
<dbReference type="Proteomes" id="UP001245370">
    <property type="component" value="Unassembled WGS sequence"/>
</dbReference>
<dbReference type="Pfam" id="PF01509">
    <property type="entry name" value="TruB_N"/>
    <property type="match status" value="1"/>
</dbReference>
<feature type="region of interest" description="Disordered" evidence="6">
    <location>
        <begin position="26"/>
        <end position="60"/>
    </location>
</feature>
<feature type="compositionally biased region" description="Low complexity" evidence="6">
    <location>
        <begin position="26"/>
        <end position="41"/>
    </location>
</feature>
<dbReference type="GO" id="GO:0160148">
    <property type="term" value="F:tRNA pseudouridine(55) synthase activity"/>
    <property type="evidence" value="ECO:0007669"/>
    <property type="project" value="UniProtKB-EC"/>
</dbReference>
<dbReference type="InterPro" id="IPR002501">
    <property type="entry name" value="PsdUridine_synth_N"/>
</dbReference>
<dbReference type="GO" id="GO:1990481">
    <property type="term" value="P:mRNA pseudouridine synthesis"/>
    <property type="evidence" value="ECO:0007669"/>
    <property type="project" value="TreeGrafter"/>
</dbReference>
<dbReference type="EMBL" id="JAVDPY010000002">
    <property type="protein sequence ID" value="MDR6332676.1"/>
    <property type="molecule type" value="Genomic_DNA"/>
</dbReference>
<protein>
    <recommendedName>
        <fullName evidence="5">tRNA pseudouridine synthase B</fullName>
        <ecNumber evidence="5">5.4.99.25</ecNumber>
    </recommendedName>
    <alternativeName>
        <fullName evidence="5">tRNA pseudouridine(55) synthase</fullName>
        <shortName evidence="5">Psi55 synthase</shortName>
    </alternativeName>
    <alternativeName>
        <fullName evidence="5">tRNA pseudouridylate synthase</fullName>
    </alternativeName>
    <alternativeName>
        <fullName evidence="5">tRNA-uridine isomerase</fullName>
    </alternativeName>
</protein>
<evidence type="ECO:0000313" key="11">
    <source>
        <dbReference type="Proteomes" id="UP001144397"/>
    </source>
</evidence>
<dbReference type="GeneID" id="95761421"/>
<keyword evidence="3 5" id="KW-0819">tRNA processing</keyword>
<dbReference type="InterPro" id="IPR014780">
    <property type="entry name" value="tRNA_psdUridine_synth_TruB"/>
</dbReference>
<dbReference type="GO" id="GO:0031119">
    <property type="term" value="P:tRNA pseudouridine synthesis"/>
    <property type="evidence" value="ECO:0007669"/>
    <property type="project" value="UniProtKB-UniRule"/>
</dbReference>
<comment type="function">
    <text evidence="5">Responsible for synthesis of pseudouridine from uracil-55 in the psi GC loop of transfer RNAs.</text>
</comment>
<dbReference type="HAMAP" id="MF_01080">
    <property type="entry name" value="TruB_bact"/>
    <property type="match status" value="1"/>
</dbReference>
<dbReference type="Pfam" id="PF16198">
    <property type="entry name" value="TruB_C_2"/>
    <property type="match status" value="1"/>
</dbReference>
<dbReference type="CDD" id="cd02573">
    <property type="entry name" value="PseudoU_synth_EcTruB"/>
    <property type="match status" value="1"/>
</dbReference>
<name>A0A9W6CFB7_XANFL</name>
<dbReference type="AlphaFoldDB" id="A0A9W6CFB7"/>
<evidence type="ECO:0000256" key="6">
    <source>
        <dbReference type="SAM" id="MobiDB-lite"/>
    </source>
</evidence>
<sequence>MTVRATAEAAAEAAAEPIVESVVDTAVAAEAAEAPPAGDAPRPSREQDNRPRAPKRDLDGWVLLDKPTGMTSTQAVAVVKRIFGAKKAGHAGTLDPLASGCLPIAFGEATKTVPYVMDGRKTYRFTVRFGVETDTDDSEGKAVETSDLRPSDDEIIAALPTFRGEIMQVPPAYSALKIGGERAYDLARDGEEVKLEARPVTIFRIELMDRPDADHAVLEAECGKGTYVRAIARDLGRMLGSRGHICQLRRACVGPFLEERLVPLDELRDRAEASEEALMDALDPVAVALEEIPQLNVTPQEAHRLRCGQSIILRGRDAPIVEGHVAVSCQGALIAIGDGENGEVFPHRVFNWGKSSGKSSNRPPRRNR</sequence>
<dbReference type="EMBL" id="BSDO01000001">
    <property type="protein sequence ID" value="GLI20951.1"/>
    <property type="molecule type" value="Genomic_DNA"/>
</dbReference>
<evidence type="ECO:0000256" key="3">
    <source>
        <dbReference type="ARBA" id="ARBA00022694"/>
    </source>
</evidence>
<keyword evidence="12" id="KW-1185">Reference proteome</keyword>
<comment type="similarity">
    <text evidence="2 5">Belongs to the pseudouridine synthase TruB family. Type 1 subfamily.</text>
</comment>
<feature type="domain" description="tRNA pseudouridylate synthase B C-terminal" evidence="8">
    <location>
        <begin position="229"/>
        <end position="289"/>
    </location>
</feature>
<dbReference type="Gene3D" id="3.30.2350.10">
    <property type="entry name" value="Pseudouridine synthase"/>
    <property type="match status" value="1"/>
</dbReference>
<dbReference type="PANTHER" id="PTHR13767">
    <property type="entry name" value="TRNA-PSEUDOURIDINE SYNTHASE"/>
    <property type="match status" value="1"/>
</dbReference>
<keyword evidence="4 5" id="KW-0413">Isomerase</keyword>
<dbReference type="EC" id="5.4.99.25" evidence="5"/>
<dbReference type="NCBIfam" id="TIGR00431">
    <property type="entry name" value="TruB"/>
    <property type="match status" value="1"/>
</dbReference>
<comment type="caution">
    <text evidence="9">The sequence shown here is derived from an EMBL/GenBank/DDBJ whole genome shotgun (WGS) entry which is preliminary data.</text>
</comment>
<evidence type="ECO:0000259" key="8">
    <source>
        <dbReference type="Pfam" id="PF16198"/>
    </source>
</evidence>
<gene>
    <name evidence="5 9" type="primary">truB</name>
    <name evidence="10" type="ORF">GGQ86_001140</name>
    <name evidence="9" type="ORF">XFLAVUS301_06250</name>
</gene>
<evidence type="ECO:0000313" key="9">
    <source>
        <dbReference type="EMBL" id="GLI20951.1"/>
    </source>
</evidence>
<dbReference type="PANTHER" id="PTHR13767:SF2">
    <property type="entry name" value="PSEUDOURIDYLATE SYNTHASE TRUB1"/>
    <property type="match status" value="1"/>
</dbReference>
<dbReference type="InterPro" id="IPR020103">
    <property type="entry name" value="PsdUridine_synth_cat_dom_sf"/>
</dbReference>
<evidence type="ECO:0000256" key="4">
    <source>
        <dbReference type="ARBA" id="ARBA00023235"/>
    </source>
</evidence>
<proteinExistence type="inferred from homology"/>
<feature type="domain" description="Pseudouridine synthase II N-terminal" evidence="7">
    <location>
        <begin position="80"/>
        <end position="228"/>
    </location>
</feature>
<evidence type="ECO:0000259" key="7">
    <source>
        <dbReference type="Pfam" id="PF01509"/>
    </source>
</evidence>
<dbReference type="InterPro" id="IPR032819">
    <property type="entry name" value="TruB_C"/>
</dbReference>
<dbReference type="GO" id="GO:0003723">
    <property type="term" value="F:RNA binding"/>
    <property type="evidence" value="ECO:0007669"/>
    <property type="project" value="InterPro"/>
</dbReference>
<comment type="catalytic activity">
    <reaction evidence="1 5">
        <text>uridine(55) in tRNA = pseudouridine(55) in tRNA</text>
        <dbReference type="Rhea" id="RHEA:42532"/>
        <dbReference type="Rhea" id="RHEA-COMP:10101"/>
        <dbReference type="Rhea" id="RHEA-COMP:10102"/>
        <dbReference type="ChEBI" id="CHEBI:65314"/>
        <dbReference type="ChEBI" id="CHEBI:65315"/>
        <dbReference type="EC" id="5.4.99.25"/>
    </reaction>
</comment>
<evidence type="ECO:0000313" key="10">
    <source>
        <dbReference type="EMBL" id="MDR6332676.1"/>
    </source>
</evidence>
<accession>A0A9W6CFB7</accession>
<dbReference type="Proteomes" id="UP001144397">
    <property type="component" value="Unassembled WGS sequence"/>
</dbReference>